<dbReference type="EMBL" id="JBJQOH010000008">
    <property type="protein sequence ID" value="KAL3676642.1"/>
    <property type="molecule type" value="Genomic_DNA"/>
</dbReference>
<organism evidence="2 3">
    <name type="scientific">Riccia sorocarpa</name>
    <dbReference type="NCBI Taxonomy" id="122646"/>
    <lineage>
        <taxon>Eukaryota</taxon>
        <taxon>Viridiplantae</taxon>
        <taxon>Streptophyta</taxon>
        <taxon>Embryophyta</taxon>
        <taxon>Marchantiophyta</taxon>
        <taxon>Marchantiopsida</taxon>
        <taxon>Marchantiidae</taxon>
        <taxon>Marchantiales</taxon>
        <taxon>Ricciaceae</taxon>
        <taxon>Riccia</taxon>
    </lineage>
</organism>
<evidence type="ECO:0000313" key="3">
    <source>
        <dbReference type="Proteomes" id="UP001633002"/>
    </source>
</evidence>
<dbReference type="AlphaFoldDB" id="A0ABD3GEP1"/>
<accession>A0ABD3GEP1</accession>
<comment type="caution">
    <text evidence="2">The sequence shown here is derived from an EMBL/GenBank/DDBJ whole genome shotgun (WGS) entry which is preliminary data.</text>
</comment>
<sequence length="211" mass="24906">MEDPVREAIPVLKKLMKLANRPTYKSLADTLRQYFTEDVAFYHMYGNVRSLSVYIPIFQMELLLVNYQDVEVHDLVYDDKKNLMVIRMTARTKPWIFRWRTLNLTLLTELEFQDTVDENSGKVLKKIKVQRDYFLRSPLLQLIPVFGDLYESDKLWYMVGEVSTTAIGFIVHAYHLLVPAKLRGAAFEFWREFLQVPLSEQYGVSMYKGME</sequence>
<dbReference type="Pfam" id="PF24840">
    <property type="entry name" value="NTF2_SigF"/>
    <property type="match status" value="1"/>
</dbReference>
<proteinExistence type="predicted"/>
<dbReference type="Proteomes" id="UP001633002">
    <property type="component" value="Unassembled WGS sequence"/>
</dbReference>
<dbReference type="PANTHER" id="PTHR35393:SF1">
    <property type="entry name" value="SNOAL-LIKE DOMAIN-CONTAINING PROTEIN"/>
    <property type="match status" value="1"/>
</dbReference>
<dbReference type="PANTHER" id="PTHR35393">
    <property type="entry name" value="CHROMOSOME 1, WHOLE GENOME SHOTGUN SEQUENCE"/>
    <property type="match status" value="1"/>
</dbReference>
<keyword evidence="3" id="KW-1185">Reference proteome</keyword>
<feature type="domain" description="SigF-like NTF2-like" evidence="1">
    <location>
        <begin position="1"/>
        <end position="150"/>
    </location>
</feature>
<gene>
    <name evidence="2" type="ORF">R1sor_026590</name>
</gene>
<dbReference type="InterPro" id="IPR057514">
    <property type="entry name" value="NTF2_SigF"/>
</dbReference>
<evidence type="ECO:0000313" key="2">
    <source>
        <dbReference type="EMBL" id="KAL3676642.1"/>
    </source>
</evidence>
<evidence type="ECO:0000259" key="1">
    <source>
        <dbReference type="Pfam" id="PF24840"/>
    </source>
</evidence>
<name>A0ABD3GEP1_9MARC</name>
<protein>
    <recommendedName>
        <fullName evidence="1">SigF-like NTF2-like domain-containing protein</fullName>
    </recommendedName>
</protein>
<reference evidence="2 3" key="1">
    <citation type="submission" date="2024-09" db="EMBL/GenBank/DDBJ databases">
        <title>Chromosome-scale assembly of Riccia sorocarpa.</title>
        <authorList>
            <person name="Paukszto L."/>
        </authorList>
    </citation>
    <scope>NUCLEOTIDE SEQUENCE [LARGE SCALE GENOMIC DNA]</scope>
    <source>
        <strain evidence="2">LP-2024</strain>
        <tissue evidence="2">Aerial parts of the thallus</tissue>
    </source>
</reference>